<dbReference type="PANTHER" id="PTHR47786:SF2">
    <property type="entry name" value="GLYCOSYL HYDROLASE FAMILY 13 CATALYTIC DOMAIN-CONTAINING PROTEIN"/>
    <property type="match status" value="1"/>
</dbReference>
<evidence type="ECO:0000259" key="1">
    <source>
        <dbReference type="SMART" id="SM00642"/>
    </source>
</evidence>
<reference evidence="3" key="1">
    <citation type="journal article" date="2019" name="Int. J. Syst. Evol. Microbiol.">
        <title>The Global Catalogue of Microorganisms (GCM) 10K type strain sequencing project: providing services to taxonomists for standard genome sequencing and annotation.</title>
        <authorList>
            <consortium name="The Broad Institute Genomics Platform"/>
            <consortium name="The Broad Institute Genome Sequencing Center for Infectious Disease"/>
            <person name="Wu L."/>
            <person name="Ma J."/>
        </authorList>
    </citation>
    <scope>NUCLEOTIDE SEQUENCE [LARGE SCALE GENOMIC DNA]</scope>
    <source>
        <strain evidence="3">KACC 12597</strain>
    </source>
</reference>
<dbReference type="RefSeq" id="WP_386028124.1">
    <property type="nucleotide sequence ID" value="NZ_JBHUHX010000047.1"/>
</dbReference>
<dbReference type="InterPro" id="IPR017853">
    <property type="entry name" value="GH"/>
</dbReference>
<dbReference type="InterPro" id="IPR006047">
    <property type="entry name" value="GH13_cat_dom"/>
</dbReference>
<dbReference type="Proteomes" id="UP001597337">
    <property type="component" value="Unassembled WGS sequence"/>
</dbReference>
<proteinExistence type="predicted"/>
<dbReference type="EMBL" id="JBHUHX010000047">
    <property type="protein sequence ID" value="MFD2113343.1"/>
    <property type="molecule type" value="Genomic_DNA"/>
</dbReference>
<evidence type="ECO:0000313" key="3">
    <source>
        <dbReference type="Proteomes" id="UP001597337"/>
    </source>
</evidence>
<dbReference type="GO" id="GO:0016787">
    <property type="term" value="F:hydrolase activity"/>
    <property type="evidence" value="ECO:0007669"/>
    <property type="project" value="UniProtKB-KW"/>
</dbReference>
<dbReference type="Pfam" id="PF14701">
    <property type="entry name" value="hDGE_amylase"/>
    <property type="match status" value="1"/>
</dbReference>
<organism evidence="2 3">
    <name type="scientific">Thiorhodococcus fuscus</name>
    <dbReference type="NCBI Taxonomy" id="527200"/>
    <lineage>
        <taxon>Bacteria</taxon>
        <taxon>Pseudomonadati</taxon>
        <taxon>Pseudomonadota</taxon>
        <taxon>Gammaproteobacteria</taxon>
        <taxon>Chromatiales</taxon>
        <taxon>Chromatiaceae</taxon>
        <taxon>Thiorhodococcus</taxon>
    </lineage>
</organism>
<keyword evidence="3" id="KW-1185">Reference proteome</keyword>
<feature type="domain" description="Glycosyl hydrolase family 13 catalytic" evidence="1">
    <location>
        <begin position="5"/>
        <end position="325"/>
    </location>
</feature>
<comment type="caution">
    <text evidence="2">The sequence shown here is derived from an EMBL/GenBank/DDBJ whole genome shotgun (WGS) entry which is preliminary data.</text>
</comment>
<evidence type="ECO:0000313" key="2">
    <source>
        <dbReference type="EMBL" id="MFD2113343.1"/>
    </source>
</evidence>
<accession>A0ABW4YCH8</accession>
<keyword evidence="2" id="KW-0378">Hydrolase</keyword>
<dbReference type="InterPro" id="IPR032792">
    <property type="entry name" value="AGL_glucanoTrfase"/>
</dbReference>
<sequence>MKLYNLFPRLAGPLGDWDPHLSRAAAMGFDWIFVNPIQRTGRSGSLYSIADYFAIDPDFLDPTSARSPDGQVRDMIAKAECLGLSVMIDLVINHCAIDSPLVKRHADWFVRDGKKVANPFCVEEDGTRVVWRDLAQFDHADSRNRDALLDYCVELVEHLIDLGFTGFRCDAAYQLPTSTWETLIARIRRKHPRTVFVAETLGCSPEQTRSTAGAGFDAIFNSSKWWDFSDDWLLDQYAATRDQVPSISFPESHDTERLFSESGDNPHAMRQRYFFAALFATGVMIPMGFEYGFRGRLDVVNTRPNHWESPNLDLTPFITQINRIKDSHPVLSSEGPITAIETSNPAVLLLHKRLADGDEEALLALNKDPWNRQSLRVENLYDHLMRPRALKDLSPEWTMDFLPTPFEFDLAPGMGRILVTTED</sequence>
<dbReference type="PANTHER" id="PTHR47786">
    <property type="entry name" value="ALPHA-1,4-GLUCAN:MALTOSE-1-PHOSPHATE MALTOSYLTRANSFERASE"/>
    <property type="match status" value="1"/>
</dbReference>
<dbReference type="SUPFAM" id="SSF51445">
    <property type="entry name" value="(Trans)glycosidases"/>
    <property type="match status" value="1"/>
</dbReference>
<dbReference type="Gene3D" id="3.20.20.80">
    <property type="entry name" value="Glycosidases"/>
    <property type="match status" value="1"/>
</dbReference>
<protein>
    <submittedName>
        <fullName evidence="2">Alpha-amylase family glycosyl hydrolase</fullName>
    </submittedName>
</protein>
<name>A0ABW4YCH8_9GAMM</name>
<dbReference type="SMART" id="SM00642">
    <property type="entry name" value="Aamy"/>
    <property type="match status" value="1"/>
</dbReference>
<gene>
    <name evidence="2" type="ORF">ACFSJC_15945</name>
</gene>